<dbReference type="PANTHER" id="PTHR31060:SF5">
    <property type="entry name" value="PRLI-INTERACTING FACTOR G, PUTATIVE, EXPRESSED-RELATED"/>
    <property type="match status" value="1"/>
</dbReference>
<dbReference type="InterPro" id="IPR058039">
    <property type="entry name" value="At3g05675-like_ankyrin"/>
</dbReference>
<evidence type="ECO:0000313" key="6">
    <source>
        <dbReference type="EMBL" id="GMH24637.1"/>
    </source>
</evidence>
<evidence type="ECO:0000259" key="5">
    <source>
        <dbReference type="Pfam" id="PF25553"/>
    </source>
</evidence>
<organism evidence="6 7">
    <name type="scientific">Nepenthes gracilis</name>
    <name type="common">Slender pitcher plant</name>
    <dbReference type="NCBI Taxonomy" id="150966"/>
    <lineage>
        <taxon>Eukaryota</taxon>
        <taxon>Viridiplantae</taxon>
        <taxon>Streptophyta</taxon>
        <taxon>Embryophyta</taxon>
        <taxon>Tracheophyta</taxon>
        <taxon>Spermatophyta</taxon>
        <taxon>Magnoliopsida</taxon>
        <taxon>eudicotyledons</taxon>
        <taxon>Gunneridae</taxon>
        <taxon>Pentapetalae</taxon>
        <taxon>Caryophyllales</taxon>
        <taxon>Nepenthaceae</taxon>
        <taxon>Nepenthes</taxon>
    </lineage>
</organism>
<sequence length="542" mass="61251">MAEIRLTKLERGETKIQTVPIAVTPEGFWCCPTPVGFQKTMKSQIPLNKSRLSSPPQKASGDKKRIPLDERKTTLNLSKKPENQSKPENHDDQNSSVIHTDNTDAVIDSKRVVRAKTENLPRKLSIEFGELGTSDMKVVLLGKHGLSVKLNVHKNVILENSSFFADRLAEQDSHVPCLKIDDCEDVEIYAETVGLMYCRDMKQRLIKQSVQRVLQILKVAREIGFSSCIQSCLEYLEAVPWVGEEEEEMVISSVLRLHQEIHVKSVLKRVCSDTSNRAKDTLSRIVEMVLKSGEERGRHEIKSTVLKLLRENSSSCSSSDCTPPNICHGAIYSSCRSCLNSLVLQFRQAAEPSFGDQSMDIKEPVSKQIALDADNLSWLLEILADGLAADKFALMWACQRELASLHEKVPIMSRYHVSCVSARLFVGIGRGELLPSKETRLLLLQTWLQPLIDDYRWLLHGFRPFDRKVVDEGIGRTILTLPLEEQQSIMISWLGSFLKAGDHCPNLQIAFEVWWRRTFIRPYAESLACECQFDNSVTSDVV</sequence>
<evidence type="ECO:0000313" key="7">
    <source>
        <dbReference type="Proteomes" id="UP001279734"/>
    </source>
</evidence>
<feature type="region of interest" description="Disordered" evidence="4">
    <location>
        <begin position="47"/>
        <end position="101"/>
    </location>
</feature>
<dbReference type="Pfam" id="PF25553">
    <property type="entry name" value="BTB-POZ_ANK-like"/>
    <property type="match status" value="1"/>
</dbReference>
<dbReference type="EMBL" id="BSYO01000028">
    <property type="protein sequence ID" value="GMH24637.1"/>
    <property type="molecule type" value="Genomic_DNA"/>
</dbReference>
<comment type="pathway">
    <text evidence="2">Protein modification; protein ubiquitination.</text>
</comment>
<feature type="compositionally biased region" description="Basic and acidic residues" evidence="4">
    <location>
        <begin position="60"/>
        <end position="93"/>
    </location>
</feature>
<reference evidence="6" key="1">
    <citation type="submission" date="2023-05" db="EMBL/GenBank/DDBJ databases">
        <title>Nepenthes gracilis genome sequencing.</title>
        <authorList>
            <person name="Fukushima K."/>
        </authorList>
    </citation>
    <scope>NUCLEOTIDE SEQUENCE</scope>
    <source>
        <strain evidence="6">SING2019-196</strain>
    </source>
</reference>
<dbReference type="Proteomes" id="UP001279734">
    <property type="component" value="Unassembled WGS sequence"/>
</dbReference>
<evidence type="ECO:0000256" key="3">
    <source>
        <dbReference type="ARBA" id="ARBA00022786"/>
    </source>
</evidence>
<protein>
    <recommendedName>
        <fullName evidence="5">At3g05675-like ankyrin-like domain-containing protein</fullName>
    </recommendedName>
</protein>
<evidence type="ECO:0000256" key="2">
    <source>
        <dbReference type="ARBA" id="ARBA00004906"/>
    </source>
</evidence>
<feature type="compositionally biased region" description="Polar residues" evidence="4">
    <location>
        <begin position="47"/>
        <end position="57"/>
    </location>
</feature>
<dbReference type="PANTHER" id="PTHR31060">
    <property type="entry name" value="OSJNBA0011J08.25 PROTEIN-RELATED"/>
    <property type="match status" value="1"/>
</dbReference>
<comment type="function">
    <text evidence="1">May act as a substrate-specific adapter of an E3 ubiquitin-protein ligase complex (CUL3-RBX1-BTB) which mediates the ubiquitination and subsequent proteasomal degradation of target proteins.</text>
</comment>
<comment type="caution">
    <text evidence="6">The sequence shown here is derived from an EMBL/GenBank/DDBJ whole genome shotgun (WGS) entry which is preliminary data.</text>
</comment>
<keyword evidence="7" id="KW-1185">Reference proteome</keyword>
<name>A0AAD3T8C1_NEPGR</name>
<keyword evidence="3" id="KW-0833">Ubl conjugation pathway</keyword>
<gene>
    <name evidence="6" type="ORF">Nepgr_026480</name>
</gene>
<evidence type="ECO:0000256" key="1">
    <source>
        <dbReference type="ARBA" id="ARBA00002668"/>
    </source>
</evidence>
<evidence type="ECO:0000256" key="4">
    <source>
        <dbReference type="SAM" id="MobiDB-lite"/>
    </source>
</evidence>
<dbReference type="InterPro" id="IPR038920">
    <property type="entry name" value="At3g05675-like"/>
</dbReference>
<accession>A0AAD3T8C1</accession>
<dbReference type="AlphaFoldDB" id="A0AAD3T8C1"/>
<feature type="domain" description="At3g05675-like ankyrin-like" evidence="5">
    <location>
        <begin position="280"/>
        <end position="521"/>
    </location>
</feature>
<proteinExistence type="predicted"/>